<name>A0ABR1YLK3_9PEZI</name>
<evidence type="ECO:0000313" key="3">
    <source>
        <dbReference type="Proteomes" id="UP001492380"/>
    </source>
</evidence>
<sequence length="307" mass="34866">LNFQHCPESSAHQLHKRHPRPSIPRHETNKLKFSAERFSSCLLHSADTRRVQQPRQQTKMHRKRSVTNPTQTGPSYDPTAAHLLPIRHVNHLFSEDTQSQPPPQLHLHATLRFSHTHGCRLPAAEWLFQPTDPNERLTTDRHPADNSQHPYHKRIDLSVPADAHRPPTLSLSHFPKVPGAPSRRQCWIRIHTGPRMQRADGRDLGRPESVRNCLHHRDGLAGWLARKPLCIARAREVVLCIHITHIPTYLPTYLPVSLLANLLAHLLHTLRELHAALACSLARSSAGSKLSNLPCPLRRTDGQTDRS</sequence>
<dbReference type="EMBL" id="JBBWRZ010000006">
    <property type="protein sequence ID" value="KAK8233361.1"/>
    <property type="molecule type" value="Genomic_DNA"/>
</dbReference>
<evidence type="ECO:0000256" key="1">
    <source>
        <dbReference type="SAM" id="MobiDB-lite"/>
    </source>
</evidence>
<reference evidence="2 3" key="1">
    <citation type="submission" date="2024-04" db="EMBL/GenBank/DDBJ databases">
        <title>Phyllosticta paracitricarpa is synonymous to the EU quarantine fungus P. citricarpa based on phylogenomic analyses.</title>
        <authorList>
            <consortium name="Lawrence Berkeley National Laboratory"/>
            <person name="Van Ingen-Buijs V.A."/>
            <person name="Van Westerhoven A.C."/>
            <person name="Haridas S."/>
            <person name="Skiadas P."/>
            <person name="Martin F."/>
            <person name="Groenewald J.Z."/>
            <person name="Crous P.W."/>
            <person name="Seidl M.F."/>
        </authorList>
    </citation>
    <scope>NUCLEOTIDE SEQUENCE [LARGE SCALE GENOMIC DNA]</scope>
    <source>
        <strain evidence="2 3">CBS 123374</strain>
    </source>
</reference>
<dbReference type="Proteomes" id="UP001492380">
    <property type="component" value="Unassembled WGS sequence"/>
</dbReference>
<evidence type="ECO:0000313" key="2">
    <source>
        <dbReference type="EMBL" id="KAK8233361.1"/>
    </source>
</evidence>
<feature type="region of interest" description="Disordered" evidence="1">
    <location>
        <begin position="44"/>
        <end position="77"/>
    </location>
</feature>
<feature type="region of interest" description="Disordered" evidence="1">
    <location>
        <begin position="1"/>
        <end position="26"/>
    </location>
</feature>
<organism evidence="2 3">
    <name type="scientific">Phyllosticta capitalensis</name>
    <dbReference type="NCBI Taxonomy" id="121624"/>
    <lineage>
        <taxon>Eukaryota</taxon>
        <taxon>Fungi</taxon>
        <taxon>Dikarya</taxon>
        <taxon>Ascomycota</taxon>
        <taxon>Pezizomycotina</taxon>
        <taxon>Dothideomycetes</taxon>
        <taxon>Dothideomycetes incertae sedis</taxon>
        <taxon>Botryosphaeriales</taxon>
        <taxon>Phyllostictaceae</taxon>
        <taxon>Phyllosticta</taxon>
    </lineage>
</organism>
<gene>
    <name evidence="2" type="ORF">HDK90DRAFT_553118</name>
</gene>
<proteinExistence type="predicted"/>
<comment type="caution">
    <text evidence="2">The sequence shown here is derived from an EMBL/GenBank/DDBJ whole genome shotgun (WGS) entry which is preliminary data.</text>
</comment>
<accession>A0ABR1YLK3</accession>
<keyword evidence="3" id="KW-1185">Reference proteome</keyword>
<feature type="non-terminal residue" evidence="2">
    <location>
        <position position="1"/>
    </location>
</feature>
<protein>
    <submittedName>
        <fullName evidence="2">Uncharacterized protein</fullName>
    </submittedName>
</protein>